<comment type="caution">
    <text evidence="1">The sequence shown here is derived from an EMBL/GenBank/DDBJ whole genome shotgun (WGS) entry which is preliminary data.</text>
</comment>
<evidence type="ECO:0000313" key="2">
    <source>
        <dbReference type="Proteomes" id="UP001190700"/>
    </source>
</evidence>
<evidence type="ECO:0000313" key="1">
    <source>
        <dbReference type="EMBL" id="KAK3253438.1"/>
    </source>
</evidence>
<dbReference type="AlphaFoldDB" id="A0AAE0CE84"/>
<sequence>MKEDGYVVGHLEDPVSATDLVYEFQDSIILEDTQRNFKELISVPGSATVKTKQDPKRFINDLVEDSALEKRMVRLGESVIELTQRSLRRKGLKVRKGSMGRTALTTIGGAERQSSHYDLGAYGVLLVLTTDYQFRVYPGSHVVENDEDMSKVESVTLHLTEKSVVFFDGRLVHGAVECKCGGVPRLSAHIYLDELDVVLPENKTYPIFAKFGLDRKIRGVDSSQLRPGAPPPQYSIKTLWEEAKLEHLLPNNCAVFGCSEKDNLSLRHVFRPTSNKVGMVMWVYGPWPIVGDVSTEQTGPRRVTLFHLTKLNNKPRMFTSARTAEYERRGQLTGWLSEAVDAFQTAMWGSSSRSTSAIQLPPPQPPQPP</sequence>
<proteinExistence type="predicted"/>
<reference evidence="1 2" key="1">
    <citation type="journal article" date="2015" name="Genome Biol. Evol.">
        <title>Comparative Genomics of a Bacterivorous Green Alga Reveals Evolutionary Causalities and Consequences of Phago-Mixotrophic Mode of Nutrition.</title>
        <authorList>
            <person name="Burns J.A."/>
            <person name="Paasch A."/>
            <person name="Narechania A."/>
            <person name="Kim E."/>
        </authorList>
    </citation>
    <scope>NUCLEOTIDE SEQUENCE [LARGE SCALE GENOMIC DNA]</scope>
    <source>
        <strain evidence="1 2">PLY_AMNH</strain>
    </source>
</reference>
<dbReference type="Proteomes" id="UP001190700">
    <property type="component" value="Unassembled WGS sequence"/>
</dbReference>
<name>A0AAE0CE84_9CHLO</name>
<dbReference type="EMBL" id="LGRX02024846">
    <property type="protein sequence ID" value="KAK3253438.1"/>
    <property type="molecule type" value="Genomic_DNA"/>
</dbReference>
<keyword evidence="2" id="KW-1185">Reference proteome</keyword>
<dbReference type="Gene3D" id="2.60.120.620">
    <property type="entry name" value="q2cbj1_9rhob like domain"/>
    <property type="match status" value="1"/>
</dbReference>
<gene>
    <name evidence="1" type="ORF">CYMTET_37328</name>
</gene>
<protein>
    <submittedName>
        <fullName evidence="1">Uncharacterized protein</fullName>
    </submittedName>
</protein>
<accession>A0AAE0CE84</accession>
<organism evidence="1 2">
    <name type="scientific">Cymbomonas tetramitiformis</name>
    <dbReference type="NCBI Taxonomy" id="36881"/>
    <lineage>
        <taxon>Eukaryota</taxon>
        <taxon>Viridiplantae</taxon>
        <taxon>Chlorophyta</taxon>
        <taxon>Pyramimonadophyceae</taxon>
        <taxon>Pyramimonadales</taxon>
        <taxon>Pyramimonadaceae</taxon>
        <taxon>Cymbomonas</taxon>
    </lineage>
</organism>